<evidence type="ECO:0000313" key="1">
    <source>
        <dbReference type="EMBL" id="KAJ8297842.1"/>
    </source>
</evidence>
<gene>
    <name evidence="1" type="ORF">KUTeg_024373</name>
</gene>
<keyword evidence="2" id="KW-1185">Reference proteome</keyword>
<dbReference type="Proteomes" id="UP001217089">
    <property type="component" value="Unassembled WGS sequence"/>
</dbReference>
<accession>A0ABQ9E1S5</accession>
<protein>
    <submittedName>
        <fullName evidence="1">Uncharacterized protein</fullName>
    </submittedName>
</protein>
<evidence type="ECO:0000313" key="2">
    <source>
        <dbReference type="Proteomes" id="UP001217089"/>
    </source>
</evidence>
<reference evidence="1 2" key="1">
    <citation type="submission" date="2022-12" db="EMBL/GenBank/DDBJ databases">
        <title>Chromosome-level genome of Tegillarca granosa.</title>
        <authorList>
            <person name="Kim J."/>
        </authorList>
    </citation>
    <scope>NUCLEOTIDE SEQUENCE [LARGE SCALE GENOMIC DNA]</scope>
    <source>
        <strain evidence="1">Teg-2019</strain>
        <tissue evidence="1">Adductor muscle</tissue>
    </source>
</reference>
<sequence length="61" mass="7048">MLLSISSILRTIENYVIIGEAGVSMFFPDQKTLLFNNSIHEKLTYNSFDKRNKDKHNVKTS</sequence>
<organism evidence="1 2">
    <name type="scientific">Tegillarca granosa</name>
    <name type="common">Malaysian cockle</name>
    <name type="synonym">Anadara granosa</name>
    <dbReference type="NCBI Taxonomy" id="220873"/>
    <lineage>
        <taxon>Eukaryota</taxon>
        <taxon>Metazoa</taxon>
        <taxon>Spiralia</taxon>
        <taxon>Lophotrochozoa</taxon>
        <taxon>Mollusca</taxon>
        <taxon>Bivalvia</taxon>
        <taxon>Autobranchia</taxon>
        <taxon>Pteriomorphia</taxon>
        <taxon>Arcoida</taxon>
        <taxon>Arcoidea</taxon>
        <taxon>Arcidae</taxon>
        <taxon>Tegillarca</taxon>
    </lineage>
</organism>
<name>A0ABQ9E1S5_TEGGR</name>
<comment type="caution">
    <text evidence="1">The sequence shown here is derived from an EMBL/GenBank/DDBJ whole genome shotgun (WGS) entry which is preliminary data.</text>
</comment>
<dbReference type="EMBL" id="JARBDR010000923">
    <property type="protein sequence ID" value="KAJ8297842.1"/>
    <property type="molecule type" value="Genomic_DNA"/>
</dbReference>
<proteinExistence type="predicted"/>